<evidence type="ECO:0008006" key="4">
    <source>
        <dbReference type="Google" id="ProtNLM"/>
    </source>
</evidence>
<accession>A0ABU1DCY8</accession>
<feature type="region of interest" description="Disordered" evidence="1">
    <location>
        <begin position="83"/>
        <end position="114"/>
    </location>
</feature>
<name>A0ABU1DCY8_9HYPH</name>
<organism evidence="2 3">
    <name type="scientific">Chelatococcus sambhunathii</name>
    <dbReference type="NCBI Taxonomy" id="363953"/>
    <lineage>
        <taxon>Bacteria</taxon>
        <taxon>Pseudomonadati</taxon>
        <taxon>Pseudomonadota</taxon>
        <taxon>Alphaproteobacteria</taxon>
        <taxon>Hyphomicrobiales</taxon>
        <taxon>Chelatococcaceae</taxon>
        <taxon>Chelatococcus</taxon>
    </lineage>
</organism>
<reference evidence="2" key="1">
    <citation type="submission" date="2020-10" db="EMBL/GenBank/DDBJ databases">
        <authorList>
            <person name="Abbas A."/>
            <person name="Razzaq R."/>
            <person name="Waqas M."/>
            <person name="Abbas N."/>
            <person name="Nielsen T.K."/>
            <person name="Hansen L.H."/>
            <person name="Hussain S."/>
            <person name="Shahid M."/>
        </authorList>
    </citation>
    <scope>NUCLEOTIDE SEQUENCE</scope>
    <source>
        <strain evidence="2">S14</strain>
    </source>
</reference>
<dbReference type="SUPFAM" id="SSF53448">
    <property type="entry name" value="Nucleotide-diphospho-sugar transferases"/>
    <property type="match status" value="1"/>
</dbReference>
<dbReference type="EMBL" id="JADBEO010000007">
    <property type="protein sequence ID" value="MDR4305962.1"/>
    <property type="molecule type" value="Genomic_DNA"/>
</dbReference>
<dbReference type="Pfam" id="PF01501">
    <property type="entry name" value="Glyco_transf_8"/>
    <property type="match status" value="1"/>
</dbReference>
<dbReference type="Gene3D" id="3.90.550.10">
    <property type="entry name" value="Spore Coat Polysaccharide Biosynthesis Protein SpsA, Chain A"/>
    <property type="match status" value="1"/>
</dbReference>
<dbReference type="InterPro" id="IPR029044">
    <property type="entry name" value="Nucleotide-diphossugar_trans"/>
</dbReference>
<dbReference type="InterPro" id="IPR002495">
    <property type="entry name" value="Glyco_trans_8"/>
</dbReference>
<dbReference type="Proteomes" id="UP001181622">
    <property type="component" value="Unassembled WGS sequence"/>
</dbReference>
<comment type="caution">
    <text evidence="2">The sequence shown here is derived from an EMBL/GenBank/DDBJ whole genome shotgun (WGS) entry which is preliminary data.</text>
</comment>
<proteinExistence type="predicted"/>
<feature type="region of interest" description="Disordered" evidence="1">
    <location>
        <begin position="33"/>
        <end position="57"/>
    </location>
</feature>
<sequence>MSGKRSEEAASSTPEEVVVLARRALEAALARVDRLQRQRDEARAQRDFARAQRDDARQQRDALRLALESGGADGAALASAALSLPSDRGSSAEPDRRLRLRNRPPSGFASLPRSELPSSPYSVMRYQEREQARQLIERRIQPRLAAGEPLSLAEREIGALRKVPPMRRRASERFTPPPDVAFVTVADIGFYPGLLGLVLSLVEVYPGLASPLFVYHDGSIGRFAQERLIDVYPNIEFIAPDMNWLDLSSTELNDAKRIGKLGYMKFLALTAPGFQRVIVLDADLMILDDISALWTGSPDDARVVYDLGNREFAIRSDHTGDWIINSGVISLPGSWCSHAHFEVAKGVIRRSLAPLNDLLDQFADQKAWNIFLSDRPLTYLEVNFNCNVKYVGRFLGGKLEAISILHFAGPKPWNATEFLPEELVSKKRSMACVFPNMWIDRYRAMLFKHRSLSYQRDRASRSKREEAPAGSECCVLTDDHAAVERRDLAEFGFPDVVHVVREGLPDCFEELRPDHVVFGSHEYLGGWNSLDPQIPPDCARRIAALESRPVVWAPYYFKPIFEVFARKHGIEVRYLLHEAPFVREVSDVGAADCRAQGFLDSCGDATLTFGIPVAVQRGYRRIVTLADGRADRRICDLDPSISLVAENLRENGIELELSVQPPSPPPAGHAFTLAAQASGL</sequence>
<evidence type="ECO:0000256" key="1">
    <source>
        <dbReference type="SAM" id="MobiDB-lite"/>
    </source>
</evidence>
<gene>
    <name evidence="2" type="ORF">IHQ68_04900</name>
</gene>
<keyword evidence="3" id="KW-1185">Reference proteome</keyword>
<protein>
    <recommendedName>
        <fullName evidence="4">Lipopolysaccharide biosynthesis protein, LPS:glycosyltransferase</fullName>
    </recommendedName>
</protein>
<evidence type="ECO:0000313" key="2">
    <source>
        <dbReference type="EMBL" id="MDR4305962.1"/>
    </source>
</evidence>
<dbReference type="RefSeq" id="WP_309389395.1">
    <property type="nucleotide sequence ID" value="NZ_JADBEO010000007.1"/>
</dbReference>
<evidence type="ECO:0000313" key="3">
    <source>
        <dbReference type="Proteomes" id="UP001181622"/>
    </source>
</evidence>